<dbReference type="EMBL" id="DS995761">
    <property type="protein sequence ID" value="EGE07529.1"/>
    <property type="molecule type" value="Genomic_DNA"/>
</dbReference>
<accession>F2Q061</accession>
<dbReference type="VEuPathDB" id="FungiDB:TEQG_06442"/>
<dbReference type="PANTHER" id="PTHR28289:SF1">
    <property type="entry name" value="DASH COMPLEX SUBUNIT HSK3"/>
    <property type="match status" value="1"/>
</dbReference>
<dbReference type="Proteomes" id="UP000009169">
    <property type="component" value="Unassembled WGS sequence"/>
</dbReference>
<dbReference type="HOGENOM" id="CLU_1571732_0_0_1"/>
<dbReference type="OrthoDB" id="3358869at2759"/>
<keyword evidence="4" id="KW-1185">Reference proteome</keyword>
<name>F2Q061_TRIEC</name>
<evidence type="ECO:0000256" key="1">
    <source>
        <dbReference type="SAM" id="Coils"/>
    </source>
</evidence>
<dbReference type="GO" id="GO:0008608">
    <property type="term" value="P:attachment of spindle microtubules to kinetochore"/>
    <property type="evidence" value="ECO:0007669"/>
    <property type="project" value="InterPro"/>
</dbReference>
<dbReference type="GO" id="GO:0051010">
    <property type="term" value="F:microtubule plus-end binding"/>
    <property type="evidence" value="ECO:0007669"/>
    <property type="project" value="TreeGrafter"/>
</dbReference>
<keyword evidence="1" id="KW-0175">Coiled coil</keyword>
<feature type="compositionally biased region" description="Basic and acidic residues" evidence="2">
    <location>
        <begin position="77"/>
        <end position="87"/>
    </location>
</feature>
<dbReference type="GO" id="GO:0042729">
    <property type="term" value="C:DASH complex"/>
    <property type="evidence" value="ECO:0007669"/>
    <property type="project" value="TreeGrafter"/>
</dbReference>
<proteinExistence type="predicted"/>
<evidence type="ECO:0000256" key="2">
    <source>
        <dbReference type="SAM" id="MobiDB-lite"/>
    </source>
</evidence>
<dbReference type="eggNOG" id="ENOG502SGDH">
    <property type="taxonomic scope" value="Eukaryota"/>
</dbReference>
<protein>
    <submittedName>
        <fullName evidence="3">DASH complex subunit Hsk3</fullName>
    </submittedName>
</protein>
<organism evidence="3 4">
    <name type="scientific">Trichophyton equinum (strain ATCC MYA-4606 / CBS 127.97)</name>
    <name type="common">Horse ringworm fungus</name>
    <dbReference type="NCBI Taxonomy" id="559882"/>
    <lineage>
        <taxon>Eukaryota</taxon>
        <taxon>Fungi</taxon>
        <taxon>Dikarya</taxon>
        <taxon>Ascomycota</taxon>
        <taxon>Pezizomycotina</taxon>
        <taxon>Eurotiomycetes</taxon>
        <taxon>Eurotiomycetidae</taxon>
        <taxon>Onygenales</taxon>
        <taxon>Arthrodermataceae</taxon>
        <taxon>Trichophyton</taxon>
    </lineage>
</organism>
<dbReference type="Pfam" id="PF08227">
    <property type="entry name" value="DASH_Hsk3"/>
    <property type="match status" value="1"/>
</dbReference>
<feature type="coiled-coil region" evidence="1">
    <location>
        <begin position="18"/>
        <end position="45"/>
    </location>
</feature>
<evidence type="ECO:0000313" key="3">
    <source>
        <dbReference type="EMBL" id="EGE07529.1"/>
    </source>
</evidence>
<gene>
    <name evidence="3" type="ORF">TEQG_06442</name>
</gene>
<feature type="region of interest" description="Disordered" evidence="2">
    <location>
        <begin position="71"/>
        <end position="103"/>
    </location>
</feature>
<dbReference type="PANTHER" id="PTHR28289">
    <property type="entry name" value="DASH COMPLEX SUBUNIT HSK3"/>
    <property type="match status" value="1"/>
</dbReference>
<evidence type="ECO:0000313" key="4">
    <source>
        <dbReference type="Proteomes" id="UP000009169"/>
    </source>
</evidence>
<dbReference type="InterPro" id="IPR042332">
    <property type="entry name" value="Hsk3"/>
</dbReference>
<dbReference type="InterPro" id="IPR013183">
    <property type="entry name" value="Hsk3-like"/>
</dbReference>
<reference evidence="4" key="1">
    <citation type="journal article" date="2012" name="MBio">
        <title>Comparative genome analysis of Trichophyton rubrum and related dermatophytes reveals candidate genes involved in infection.</title>
        <authorList>
            <person name="Martinez D.A."/>
            <person name="Oliver B.G."/>
            <person name="Graeser Y."/>
            <person name="Goldberg J.M."/>
            <person name="Li W."/>
            <person name="Martinez-Rossi N.M."/>
            <person name="Monod M."/>
            <person name="Shelest E."/>
            <person name="Barton R.C."/>
            <person name="Birch E."/>
            <person name="Brakhage A.A."/>
            <person name="Chen Z."/>
            <person name="Gurr S.J."/>
            <person name="Heiman D."/>
            <person name="Heitman J."/>
            <person name="Kosti I."/>
            <person name="Rossi A."/>
            <person name="Saif S."/>
            <person name="Samalova M."/>
            <person name="Saunders C.W."/>
            <person name="Shea T."/>
            <person name="Summerbell R.C."/>
            <person name="Xu J."/>
            <person name="Young S."/>
            <person name="Zeng Q."/>
            <person name="Birren B.W."/>
            <person name="Cuomo C.A."/>
            <person name="White T.C."/>
        </authorList>
    </citation>
    <scope>NUCLEOTIDE SEQUENCE [LARGE SCALE GENOMIC DNA]</scope>
    <source>
        <strain evidence="4">ATCC MYA-4606 / CBS 127.97</strain>
    </source>
</reference>
<dbReference type="AlphaFoldDB" id="F2Q061"/>
<sequence>MNPNNGQSTLSPAKMRQYSHLHAQLAQLNANLADTQNLMRMTSAQASDLRFLGGYVGSLFMGAAKVLGEEGINSQDDSSKKGEDKGKSASQTNDESYNYEDGDEGRGWTALVGSTDGLLAGEMCIAARKITWSLHWRKRNSWVVCWYGVHCPKQPVVRTAATSVLHSSTR</sequence>